<evidence type="ECO:0000259" key="14">
    <source>
        <dbReference type="PROSITE" id="PS51283"/>
    </source>
</evidence>
<feature type="compositionally biased region" description="Polar residues" evidence="12">
    <location>
        <begin position="330"/>
        <end position="348"/>
    </location>
</feature>
<dbReference type="InterPro" id="IPR036864">
    <property type="entry name" value="Zn2-C6_fun-type_DNA-bd_sf"/>
</dbReference>
<evidence type="ECO:0000256" key="1">
    <source>
        <dbReference type="ARBA" id="ARBA00000707"/>
    </source>
</evidence>
<dbReference type="GO" id="GO:0000981">
    <property type="term" value="F:DNA-binding transcription factor activity, RNA polymerase II-specific"/>
    <property type="evidence" value="ECO:0007669"/>
    <property type="project" value="InterPro"/>
</dbReference>
<dbReference type="Gene3D" id="3.90.70.10">
    <property type="entry name" value="Cysteine proteinases"/>
    <property type="match status" value="2"/>
</dbReference>
<dbReference type="Pfam" id="PF06337">
    <property type="entry name" value="DUSP"/>
    <property type="match status" value="1"/>
</dbReference>
<keyword evidence="16" id="KW-1185">Reference proteome</keyword>
<feature type="region of interest" description="Disordered" evidence="12">
    <location>
        <begin position="1038"/>
        <end position="1089"/>
    </location>
</feature>
<organism evidence="15 16">
    <name type="scientific">Penicillium decumbens</name>
    <dbReference type="NCBI Taxonomy" id="69771"/>
    <lineage>
        <taxon>Eukaryota</taxon>
        <taxon>Fungi</taxon>
        <taxon>Dikarya</taxon>
        <taxon>Ascomycota</taxon>
        <taxon>Pezizomycotina</taxon>
        <taxon>Eurotiomycetes</taxon>
        <taxon>Eurotiomycetidae</taxon>
        <taxon>Eurotiales</taxon>
        <taxon>Aspergillaceae</taxon>
        <taxon>Penicillium</taxon>
    </lineage>
</organism>
<evidence type="ECO:0000313" key="16">
    <source>
        <dbReference type="Proteomes" id="UP000191522"/>
    </source>
</evidence>
<dbReference type="STRING" id="69771.A0A1V6P0C7"/>
<proteinExistence type="inferred from homology"/>
<accession>A0A1V6P0C7</accession>
<feature type="compositionally biased region" description="Basic and acidic residues" evidence="12">
    <location>
        <begin position="1554"/>
        <end position="1564"/>
    </location>
</feature>
<feature type="region of interest" description="Disordered" evidence="12">
    <location>
        <begin position="653"/>
        <end position="723"/>
    </location>
</feature>
<feature type="region of interest" description="Disordered" evidence="12">
    <location>
        <begin position="1818"/>
        <end position="1969"/>
    </location>
</feature>
<dbReference type="GO" id="GO:0008270">
    <property type="term" value="F:zinc ion binding"/>
    <property type="evidence" value="ECO:0007669"/>
    <property type="project" value="InterPro"/>
</dbReference>
<dbReference type="GO" id="GO:0003677">
    <property type="term" value="F:DNA binding"/>
    <property type="evidence" value="ECO:0007669"/>
    <property type="project" value="UniProtKB-KW"/>
</dbReference>
<dbReference type="GO" id="GO:0004843">
    <property type="term" value="F:cysteine-type deubiquitinase activity"/>
    <property type="evidence" value="ECO:0007669"/>
    <property type="project" value="UniProtKB-EC"/>
</dbReference>
<feature type="compositionally biased region" description="Polar residues" evidence="12">
    <location>
        <begin position="303"/>
        <end position="313"/>
    </location>
</feature>
<feature type="region of interest" description="Disordered" evidence="12">
    <location>
        <begin position="329"/>
        <end position="359"/>
    </location>
</feature>
<dbReference type="GO" id="GO:0006508">
    <property type="term" value="P:proteolysis"/>
    <property type="evidence" value="ECO:0007669"/>
    <property type="project" value="UniProtKB-KW"/>
</dbReference>
<evidence type="ECO:0000256" key="8">
    <source>
        <dbReference type="ARBA" id="ARBA00023015"/>
    </source>
</evidence>
<dbReference type="PROSITE" id="PS51283">
    <property type="entry name" value="DUSP"/>
    <property type="match status" value="1"/>
</dbReference>
<keyword evidence="7" id="KW-0788">Thiol protease</keyword>
<dbReference type="InterPro" id="IPR006615">
    <property type="entry name" value="Pept_C19_DUSP"/>
</dbReference>
<evidence type="ECO:0000256" key="3">
    <source>
        <dbReference type="ARBA" id="ARBA00012759"/>
    </source>
</evidence>
<comment type="catalytic activity">
    <reaction evidence="1">
        <text>Thiol-dependent hydrolysis of ester, thioester, amide, peptide and isopeptide bonds formed by the C-terminal Gly of ubiquitin (a 76-residue protein attached to proteins as an intracellular targeting signal).</text>
        <dbReference type="EC" id="3.4.19.12"/>
    </reaction>
</comment>
<keyword evidence="10" id="KW-0804">Transcription</keyword>
<feature type="compositionally biased region" description="Basic and acidic residues" evidence="12">
    <location>
        <begin position="109"/>
        <end position="126"/>
    </location>
</feature>
<dbReference type="InterPro" id="IPR028889">
    <property type="entry name" value="USP"/>
</dbReference>
<feature type="domain" description="DUSP" evidence="14">
    <location>
        <begin position="724"/>
        <end position="847"/>
    </location>
</feature>
<dbReference type="GO" id="GO:0016579">
    <property type="term" value="P:protein deubiquitination"/>
    <property type="evidence" value="ECO:0007669"/>
    <property type="project" value="InterPro"/>
</dbReference>
<evidence type="ECO:0000256" key="12">
    <source>
        <dbReference type="SAM" id="MobiDB-lite"/>
    </source>
</evidence>
<feature type="compositionally biased region" description="Low complexity" evidence="12">
    <location>
        <begin position="1844"/>
        <end position="1854"/>
    </location>
</feature>
<dbReference type="SUPFAM" id="SSF57701">
    <property type="entry name" value="Zn2/Cys6 DNA-binding domain"/>
    <property type="match status" value="1"/>
</dbReference>
<feature type="compositionally biased region" description="Basic and acidic residues" evidence="12">
    <location>
        <begin position="1958"/>
        <end position="1969"/>
    </location>
</feature>
<dbReference type="PANTHER" id="PTHR21646:SF24">
    <property type="entry name" value="UBIQUITIN CARBOXYL-TERMINAL HYDROLASE"/>
    <property type="match status" value="1"/>
</dbReference>
<keyword evidence="4" id="KW-0645">Protease</keyword>
<name>A0A1V6P0C7_PENDC</name>
<evidence type="ECO:0000259" key="13">
    <source>
        <dbReference type="PROSITE" id="PS50235"/>
    </source>
</evidence>
<evidence type="ECO:0000256" key="6">
    <source>
        <dbReference type="ARBA" id="ARBA00022801"/>
    </source>
</evidence>
<dbReference type="SMART" id="SM00695">
    <property type="entry name" value="DUSP"/>
    <property type="match status" value="1"/>
</dbReference>
<dbReference type="InterPro" id="IPR001394">
    <property type="entry name" value="Peptidase_C19_UCH"/>
</dbReference>
<keyword evidence="5" id="KW-0833">Ubl conjugation pathway</keyword>
<feature type="region of interest" description="Disordered" evidence="12">
    <location>
        <begin position="259"/>
        <end position="280"/>
    </location>
</feature>
<keyword evidence="11" id="KW-0539">Nucleus</keyword>
<evidence type="ECO:0000256" key="2">
    <source>
        <dbReference type="ARBA" id="ARBA00009085"/>
    </source>
</evidence>
<comment type="similarity">
    <text evidence="2">Belongs to the peptidase C19 family.</text>
</comment>
<evidence type="ECO:0000256" key="5">
    <source>
        <dbReference type="ARBA" id="ARBA00022786"/>
    </source>
</evidence>
<evidence type="ECO:0000256" key="7">
    <source>
        <dbReference type="ARBA" id="ARBA00022807"/>
    </source>
</evidence>
<feature type="region of interest" description="Disordered" evidence="12">
    <location>
        <begin position="1551"/>
        <end position="1577"/>
    </location>
</feature>
<evidence type="ECO:0000256" key="10">
    <source>
        <dbReference type="ARBA" id="ARBA00023163"/>
    </source>
</evidence>
<feature type="compositionally biased region" description="Pro residues" evidence="12">
    <location>
        <begin position="612"/>
        <end position="621"/>
    </location>
</feature>
<dbReference type="OrthoDB" id="952271at2759"/>
<feature type="domain" description="USP" evidence="13">
    <location>
        <begin position="1091"/>
        <end position="1797"/>
    </location>
</feature>
<sequence>MEYTVKRFQQAFSAFIPHPEPEAEIVDLASLIDNEPYYHLRRRTKRKLSTLGMPWVDNDTTETYDPLQDLPRPRRKLTSERRDGQSSRSHKRIRNLSPASLEAVQNKIQEQEKSKKDAEERRHQEEEAFLSSGPFDYNLRARNKTSEASVKRVKNAMDNGTDTGGPDTPGAFPTRNECLACRELQIECSLIEDPFYYPCSDCRHDGIECKLDPPPTRKRPCEGCRRRRTQCSYNFENYDHGLPCHWCLQHGFDCVAGPARKQPPAGQSQGSNTEMADDLPRYATRRIVTIGATDGASDGTGHSGLNDSSQVSLDSDAESEATMLKRISVITGSSPTSNTTASDSSQAASPHAGGRSYQPPTGLQSFLKLWHEIPIDGSQPCNWCYNFAYGIAGYGQLYSGAMSLSDDRYNGQRYASMQWGEPSRMCINCTNTRVAILKCPHDKIESLSGAPLSQPEVRSAFGELDKALMALQPGSRHAGEAFPSSGYPWCSICREPAFYQCARPQASTNTEWSFCQYIPSNPGCGLYLCDYCAHYAKVYRGDLDAVVKRGREDPNNKTEFHADVEFILKRSPVNVFKQLAGLDSPVTTSPAKRRKVSPERRPGQTRRHGHSEPPPVHPLPPQRSSSASPRSSSSLSPPRYVPAHLQSHVLGVQSKPGARSPTPATATAGLTLSSEHPDMPDARDGTPHGGSRSPSPGDKRPASEIDTDPEGGVRMDTTEDDSIPNIDDQVAQVYMLVQQPPQDGQKGYVISASWLKKILARSSTHADQADKESLQSELGPVDNSDIVLDLGPQKRDFKDEKGEPFVPLRPGLQLSEDYEVVPQEAWDLIMKWYGLADQSPVIVRYAHNTNPDPEGMENILYELNPPIYTIFKLSNPAAGTTPQVLREKNLPPAKVLAARDTRYMKWLKEAKQLAGIEMASKVRVWKIMGGIPSAEPSAATTPAVSRTASPAPTPSLISNQHKSLVLDVNAFLSLNEASREKIEIQDQTNNANYNGKMSMSMAGLVGSDVVVLEEQVAGSKGGKWVSEASTQALQRAGLSATEKVEKPKKQLPTATAAATSAANSPATSRRSSPVSEIPRGRKKGGRPMGLTGLSNLGNTCYQNAATQCLRAVEELTYYFLSNAYKKELNHDNILGHKGALAKSYADLIQSIYVEPTPTSVTPSKFRNTIGRCNPVMSGFEQHDSQEFLMFLLDGLSEDLNRILTKPYIQKPDSTDEMVHNRQALEEFADKQWEIYKARNDSVVCDLFAGMYKSTLVCPECHKVSIIFDPFSNLTLPIPEPQIVFKQIIYMALDKPPVAFTVEANKSRPVLDWQKSVAARSQRDIDASRLISGDVMNSTFFHVHEEPHVSYDQLGIRADDKITFMELDSPKEDSILIPIFHRKSEVSQFNKRIKRTPFATPTIISLTRQESQDLATIYRKILRHVATMTTRDILNETQPESEQAQQTPEDQDTVVMTEDDAQSVDSRIKTSSVEGEDSIVDVSVQDTTQTSGVNADDTEVTDAPPAHPLANAIAPGLLNLFDVRVVPPRPRQTGTIPDGHFLDTAKQYQSLTSRAKTENKSHGSADDSDQYSDIDCSDNESHGLSEWSLVKQGEAIVLDWNDEARDALFGGSGKESDLRGAPTYTDANIRVPKDPEIIERRAQVDSEKAKGTTLDQCLDEFSKVEILGQNDAWFCPSCQHFVQASKQFQLWAAPDILVVHLKRFGNLRRKLSTKVRFPITDLDLTDRVIGPGDGRSLKYDLIGVDCHSGGMAGGHYYAHAKNFITGEWCNFNDSFARVIDDPEEVITPQAYLLFYRRQSSEPLGGPALREIVSKYRKRLEEPGMDAPREASPSGDGQRLDDSRNGSSSGSVGAGATHPAGDNDNAQSLDKIITPPSWSFDRPNNSPSFGEPTATNDGDNDLFGDNDSTAAVGDGDSDADTRLDDLGSSRPASVQEGSFEDVPPLLEDGSDDDLPVVELRVGEDEKMATDG</sequence>
<keyword evidence="6" id="KW-0378">Hydrolase</keyword>
<dbReference type="OMA" id="SWHDNDQ"/>
<dbReference type="InterPro" id="IPR038765">
    <property type="entry name" value="Papain-like_cys_pep_sf"/>
</dbReference>
<dbReference type="EC" id="3.4.19.12" evidence="3"/>
<dbReference type="PANTHER" id="PTHR21646">
    <property type="entry name" value="UBIQUITIN CARBOXYL-TERMINAL HYDROLASE"/>
    <property type="match status" value="1"/>
</dbReference>
<evidence type="ECO:0000256" key="11">
    <source>
        <dbReference type="ARBA" id="ARBA00023242"/>
    </source>
</evidence>
<dbReference type="PROSITE" id="PS00973">
    <property type="entry name" value="USP_2"/>
    <property type="match status" value="1"/>
</dbReference>
<keyword evidence="8" id="KW-0805">Transcription regulation</keyword>
<dbReference type="SUPFAM" id="SSF54001">
    <property type="entry name" value="Cysteine proteinases"/>
    <property type="match status" value="1"/>
</dbReference>
<evidence type="ECO:0000313" key="15">
    <source>
        <dbReference type="EMBL" id="OQD70267.1"/>
    </source>
</evidence>
<feature type="compositionally biased region" description="Low complexity" evidence="12">
    <location>
        <begin position="1052"/>
        <end position="1073"/>
    </location>
</feature>
<dbReference type="SUPFAM" id="SSF143791">
    <property type="entry name" value="DUSP-like"/>
    <property type="match status" value="1"/>
</dbReference>
<dbReference type="EMBL" id="MDYL01000025">
    <property type="protein sequence ID" value="OQD70267.1"/>
    <property type="molecule type" value="Genomic_DNA"/>
</dbReference>
<dbReference type="InterPro" id="IPR018200">
    <property type="entry name" value="USP_CS"/>
</dbReference>
<protein>
    <recommendedName>
        <fullName evidence="3">ubiquitinyl hydrolase 1</fullName>
        <ecNumber evidence="3">3.4.19.12</ecNumber>
    </recommendedName>
</protein>
<dbReference type="CDD" id="cd02674">
    <property type="entry name" value="Peptidase_C19R"/>
    <property type="match status" value="1"/>
</dbReference>
<dbReference type="Proteomes" id="UP000191522">
    <property type="component" value="Unassembled WGS sequence"/>
</dbReference>
<comment type="caution">
    <text evidence="15">The sequence shown here is derived from an EMBL/GenBank/DDBJ whole genome shotgun (WGS) entry which is preliminary data.</text>
</comment>
<feature type="region of interest" description="Disordered" evidence="12">
    <location>
        <begin position="292"/>
        <end position="317"/>
    </location>
</feature>
<evidence type="ECO:0000256" key="4">
    <source>
        <dbReference type="ARBA" id="ARBA00022670"/>
    </source>
</evidence>
<gene>
    <name evidence="15" type="ORF">PENDEC_c025G03513</name>
</gene>
<dbReference type="PROSITE" id="PS50235">
    <property type="entry name" value="USP_3"/>
    <property type="match status" value="1"/>
</dbReference>
<evidence type="ECO:0000256" key="9">
    <source>
        <dbReference type="ARBA" id="ARBA00023125"/>
    </source>
</evidence>
<feature type="compositionally biased region" description="Low complexity" evidence="12">
    <location>
        <begin position="622"/>
        <end position="638"/>
    </location>
</feature>
<feature type="region of interest" description="Disordered" evidence="12">
    <location>
        <begin position="53"/>
        <end position="134"/>
    </location>
</feature>
<feature type="compositionally biased region" description="Polar residues" evidence="12">
    <location>
        <begin position="265"/>
        <end position="274"/>
    </location>
</feature>
<dbReference type="Gene3D" id="3.30.2230.10">
    <property type="entry name" value="DUSP-like"/>
    <property type="match status" value="1"/>
</dbReference>
<dbReference type="Pfam" id="PF00443">
    <property type="entry name" value="UCH"/>
    <property type="match status" value="1"/>
</dbReference>
<dbReference type="InterPro" id="IPR050185">
    <property type="entry name" value="Ub_carboxyl-term_hydrolase"/>
</dbReference>
<dbReference type="InterPro" id="IPR035927">
    <property type="entry name" value="DUSP-like_sf"/>
</dbReference>
<reference evidence="16" key="1">
    <citation type="journal article" date="2017" name="Nat. Microbiol.">
        <title>Global analysis of biosynthetic gene clusters reveals vast potential of secondary metabolite production in Penicillium species.</title>
        <authorList>
            <person name="Nielsen J.C."/>
            <person name="Grijseels S."/>
            <person name="Prigent S."/>
            <person name="Ji B."/>
            <person name="Dainat J."/>
            <person name="Nielsen K.F."/>
            <person name="Frisvad J.C."/>
            <person name="Workman M."/>
            <person name="Nielsen J."/>
        </authorList>
    </citation>
    <scope>NUCLEOTIDE SEQUENCE [LARGE SCALE GENOMIC DNA]</scope>
    <source>
        <strain evidence="16">IBT 11843</strain>
    </source>
</reference>
<feature type="compositionally biased region" description="Basic and acidic residues" evidence="12">
    <location>
        <begin position="675"/>
        <end position="686"/>
    </location>
</feature>
<feature type="compositionally biased region" description="Acidic residues" evidence="12">
    <location>
        <begin position="1565"/>
        <end position="1577"/>
    </location>
</feature>
<keyword evidence="9" id="KW-0238">DNA-binding</keyword>
<feature type="region of interest" description="Disordered" evidence="12">
    <location>
        <begin position="584"/>
        <end position="640"/>
    </location>
</feature>